<evidence type="ECO:0000256" key="1">
    <source>
        <dbReference type="ARBA" id="ARBA00022690"/>
    </source>
</evidence>
<proteinExistence type="predicted"/>
<dbReference type="InterPro" id="IPR018990">
    <property type="entry name" value="Prot_inh_I42_chagasin"/>
</dbReference>
<evidence type="ECO:0000313" key="5">
    <source>
        <dbReference type="Proteomes" id="UP001324380"/>
    </source>
</evidence>
<dbReference type="Gene3D" id="2.60.40.2020">
    <property type="match status" value="1"/>
</dbReference>
<dbReference type="GO" id="GO:0030414">
    <property type="term" value="F:peptidase inhibitor activity"/>
    <property type="evidence" value="ECO:0007669"/>
    <property type="project" value="UniProtKB-KW"/>
</dbReference>
<dbReference type="Proteomes" id="UP001324380">
    <property type="component" value="Chromosome"/>
</dbReference>
<name>A0ABZ0TNZ0_9SPHI</name>
<sequence>MKLFNDCIAVIACLVITGCHKDKNNDTMKQLTIADVGSTASVTMGETISLTLGNPGDGGYHFNDPEYKTSVLTLVSHTHQNGSDKTGDFGNDTWNFTAKASGTTTLEVTASRSTQNAQRVSVFANEITVK</sequence>
<keyword evidence="1 4" id="KW-0646">Protease inhibitor</keyword>
<keyword evidence="5" id="KW-1185">Reference proteome</keyword>
<dbReference type="SUPFAM" id="SSF141066">
    <property type="entry name" value="ICP-like"/>
    <property type="match status" value="1"/>
</dbReference>
<keyword evidence="2" id="KW-0789">Thiol protease inhibitor</keyword>
<gene>
    <name evidence="4" type="ORF">SNE25_29395</name>
</gene>
<dbReference type="EMBL" id="CP139558">
    <property type="protein sequence ID" value="WPU93439.1"/>
    <property type="molecule type" value="Genomic_DNA"/>
</dbReference>
<evidence type="ECO:0000259" key="3">
    <source>
        <dbReference type="Pfam" id="PF09394"/>
    </source>
</evidence>
<accession>A0ABZ0TNZ0</accession>
<dbReference type="PROSITE" id="PS51257">
    <property type="entry name" value="PROKAR_LIPOPROTEIN"/>
    <property type="match status" value="1"/>
</dbReference>
<evidence type="ECO:0000313" key="4">
    <source>
        <dbReference type="EMBL" id="WPU93439.1"/>
    </source>
</evidence>
<feature type="domain" description="Proteinase inhibitor I42 chagasin" evidence="3">
    <location>
        <begin position="42"/>
        <end position="117"/>
    </location>
</feature>
<organism evidence="4 5">
    <name type="scientific">Mucilaginibacter sabulilitoris</name>
    <dbReference type="NCBI Taxonomy" id="1173583"/>
    <lineage>
        <taxon>Bacteria</taxon>
        <taxon>Pseudomonadati</taxon>
        <taxon>Bacteroidota</taxon>
        <taxon>Sphingobacteriia</taxon>
        <taxon>Sphingobacteriales</taxon>
        <taxon>Sphingobacteriaceae</taxon>
        <taxon>Mucilaginibacter</taxon>
    </lineage>
</organism>
<evidence type="ECO:0000256" key="2">
    <source>
        <dbReference type="ARBA" id="ARBA00022704"/>
    </source>
</evidence>
<dbReference type="Pfam" id="PF09394">
    <property type="entry name" value="Inhibitor_I42"/>
    <property type="match status" value="1"/>
</dbReference>
<dbReference type="RefSeq" id="WP_321562575.1">
    <property type="nucleotide sequence ID" value="NZ_CP139558.1"/>
</dbReference>
<dbReference type="InterPro" id="IPR036331">
    <property type="entry name" value="Chagasin-like_sf"/>
</dbReference>
<protein>
    <submittedName>
        <fullName evidence="4">Protease inhibitor I42 family protein</fullName>
    </submittedName>
</protein>
<reference evidence="4 5" key="1">
    <citation type="submission" date="2023-11" db="EMBL/GenBank/DDBJ databases">
        <title>Analysis of the Genomes of Mucilaginibacter gossypii cycad 4 and M. sabulilitoris SNA2: microbes with the potential for plant growth promotion.</title>
        <authorList>
            <person name="Hirsch A.M."/>
            <person name="Humm E."/>
            <person name="Rubbi M."/>
            <person name="Del Vecchio G."/>
            <person name="Ha S.M."/>
            <person name="Pellegrini M."/>
            <person name="Gunsalus R.P."/>
        </authorList>
    </citation>
    <scope>NUCLEOTIDE SEQUENCE [LARGE SCALE GENOMIC DNA]</scope>
    <source>
        <strain evidence="4 5">SNA2</strain>
    </source>
</reference>